<evidence type="ECO:0000313" key="2">
    <source>
        <dbReference type="EMBL" id="CAE4583903.1"/>
    </source>
</evidence>
<dbReference type="PANTHER" id="PTHR43157">
    <property type="entry name" value="PHOSPHATIDYLINOSITOL-GLYCAN BIOSYNTHESIS CLASS F PROTEIN-RELATED"/>
    <property type="match status" value="1"/>
</dbReference>
<evidence type="ECO:0008006" key="3">
    <source>
        <dbReference type="Google" id="ProtNLM"/>
    </source>
</evidence>
<dbReference type="SUPFAM" id="SSF51735">
    <property type="entry name" value="NAD(P)-binding Rossmann-fold domains"/>
    <property type="match status" value="1"/>
</dbReference>
<dbReference type="PRINTS" id="PR00081">
    <property type="entry name" value="GDHRDH"/>
</dbReference>
<dbReference type="InterPro" id="IPR002347">
    <property type="entry name" value="SDR_fam"/>
</dbReference>
<sequence length="351" mass="39057">MGLLATTTTTIAALTGTAAFFMRKRISAPWIDYTNRGPTNLNDKVIIITGANVGLGFESAKDFARRNGTVILACRNTSEGQKAAETITKSTGNTNVECMECDLASLDSVNDFSAKVMERYPSIYALVCNAGVCTPTEKEGETNLKTKDGFEIHFGVNHLGPFFLANRIMAHNVQQKTSDELRIVWVSSSLMKSGKIDLKKRDFVYDGRKPEEDKEKGYSFMPLSYMDSKLMNGVTCRHLAKRIQEKGATYSHITTYAVSPGFCRSSLGRNVHLPLYRKVLAVPIMLLIQRTSIQGAQNIIFATLEDKSQLKSGHVYCDGKEVEGMNQQVDGLGDDFSKQFWELSEKLLEKW</sequence>
<dbReference type="AlphaFoldDB" id="A0A7S4QHK1"/>
<reference evidence="2" key="1">
    <citation type="submission" date="2021-01" db="EMBL/GenBank/DDBJ databases">
        <authorList>
            <person name="Corre E."/>
            <person name="Pelletier E."/>
            <person name="Niang G."/>
            <person name="Scheremetjew M."/>
            <person name="Finn R."/>
            <person name="Kale V."/>
            <person name="Holt S."/>
            <person name="Cochrane G."/>
            <person name="Meng A."/>
            <person name="Brown T."/>
            <person name="Cohen L."/>
        </authorList>
    </citation>
    <scope>NUCLEOTIDE SEQUENCE</scope>
    <source>
        <strain evidence="2">GSO104</strain>
    </source>
</reference>
<dbReference type="Gene3D" id="3.40.50.720">
    <property type="entry name" value="NAD(P)-binding Rossmann-like Domain"/>
    <property type="match status" value="1"/>
</dbReference>
<organism evidence="2">
    <name type="scientific">Ditylum brightwellii</name>
    <dbReference type="NCBI Taxonomy" id="49249"/>
    <lineage>
        <taxon>Eukaryota</taxon>
        <taxon>Sar</taxon>
        <taxon>Stramenopiles</taxon>
        <taxon>Ochrophyta</taxon>
        <taxon>Bacillariophyta</taxon>
        <taxon>Mediophyceae</taxon>
        <taxon>Lithodesmiophycidae</taxon>
        <taxon>Lithodesmiales</taxon>
        <taxon>Lithodesmiaceae</taxon>
        <taxon>Ditylum</taxon>
    </lineage>
</organism>
<gene>
    <name evidence="2" type="ORF">DBRI00130_LOCUS2944</name>
</gene>
<dbReference type="InterPro" id="IPR036291">
    <property type="entry name" value="NAD(P)-bd_dom_sf"/>
</dbReference>
<dbReference type="GO" id="GO:0016491">
    <property type="term" value="F:oxidoreductase activity"/>
    <property type="evidence" value="ECO:0007669"/>
    <property type="project" value="UniProtKB-KW"/>
</dbReference>
<dbReference type="PANTHER" id="PTHR43157:SF31">
    <property type="entry name" value="PHOSPHATIDYLINOSITOL-GLYCAN BIOSYNTHESIS CLASS F PROTEIN"/>
    <property type="match status" value="1"/>
</dbReference>
<dbReference type="Pfam" id="PF00106">
    <property type="entry name" value="adh_short"/>
    <property type="match status" value="1"/>
</dbReference>
<name>A0A7S4QHK1_9STRA</name>
<accession>A0A7S4QHK1</accession>
<protein>
    <recommendedName>
        <fullName evidence="3">Protochlorophyllide reductase</fullName>
    </recommendedName>
</protein>
<proteinExistence type="predicted"/>
<keyword evidence="1" id="KW-0560">Oxidoreductase</keyword>
<dbReference type="EMBL" id="HBNS01003631">
    <property type="protein sequence ID" value="CAE4583903.1"/>
    <property type="molecule type" value="Transcribed_RNA"/>
</dbReference>
<evidence type="ECO:0000256" key="1">
    <source>
        <dbReference type="ARBA" id="ARBA00023002"/>
    </source>
</evidence>